<dbReference type="SMART" id="SM00062">
    <property type="entry name" value="PBPb"/>
    <property type="match status" value="1"/>
</dbReference>
<feature type="transmembrane region" description="Helical" evidence="7">
    <location>
        <begin position="277"/>
        <end position="299"/>
    </location>
</feature>
<dbReference type="InterPro" id="IPR003594">
    <property type="entry name" value="HATPase_dom"/>
</dbReference>
<dbReference type="Gene3D" id="1.10.287.130">
    <property type="match status" value="1"/>
</dbReference>
<dbReference type="InterPro" id="IPR036890">
    <property type="entry name" value="HATPase_C_sf"/>
</dbReference>
<evidence type="ECO:0000256" key="1">
    <source>
        <dbReference type="ARBA" id="ARBA00000085"/>
    </source>
</evidence>
<dbReference type="PANTHER" id="PTHR43047:SF72">
    <property type="entry name" value="OSMOSENSING HISTIDINE PROTEIN KINASE SLN1"/>
    <property type="match status" value="1"/>
</dbReference>
<gene>
    <name evidence="9" type="ORF">NEF87_003569</name>
</gene>
<dbReference type="Gene3D" id="3.40.190.10">
    <property type="entry name" value="Periplasmic binding protein-like II"/>
    <property type="match status" value="2"/>
</dbReference>
<evidence type="ECO:0000259" key="8">
    <source>
        <dbReference type="PROSITE" id="PS50109"/>
    </source>
</evidence>
<keyword evidence="4 9" id="KW-0808">Transferase</keyword>
<dbReference type="InterPro" id="IPR005467">
    <property type="entry name" value="His_kinase_dom"/>
</dbReference>
<dbReference type="SUPFAM" id="SSF53850">
    <property type="entry name" value="Periplasmic binding protein-like II"/>
    <property type="match status" value="1"/>
</dbReference>
<keyword evidence="5 9" id="KW-0418">Kinase</keyword>
<dbReference type="SMART" id="SM00388">
    <property type="entry name" value="HisKA"/>
    <property type="match status" value="1"/>
</dbReference>
<dbReference type="InterPro" id="IPR004358">
    <property type="entry name" value="Sig_transdc_His_kin-like_C"/>
</dbReference>
<name>A0ABY6HXK6_9ARCH</name>
<dbReference type="SMART" id="SM00387">
    <property type="entry name" value="HATPase_c"/>
    <property type="match status" value="1"/>
</dbReference>
<evidence type="ECO:0000313" key="10">
    <source>
        <dbReference type="Proteomes" id="UP001208689"/>
    </source>
</evidence>
<proteinExistence type="predicted"/>
<dbReference type="SUPFAM" id="SSF47384">
    <property type="entry name" value="Homodimeric domain of signal transducing histidine kinase"/>
    <property type="match status" value="1"/>
</dbReference>
<dbReference type="Pfam" id="PF00497">
    <property type="entry name" value="SBP_bac_3"/>
    <property type="match status" value="1"/>
</dbReference>
<evidence type="ECO:0000256" key="2">
    <source>
        <dbReference type="ARBA" id="ARBA00012438"/>
    </source>
</evidence>
<dbReference type="InterPro" id="IPR036097">
    <property type="entry name" value="HisK_dim/P_sf"/>
</dbReference>
<evidence type="ECO:0000256" key="3">
    <source>
        <dbReference type="ARBA" id="ARBA00022553"/>
    </source>
</evidence>
<keyword evidence="6" id="KW-0175">Coiled coil</keyword>
<feature type="transmembrane region" description="Helical" evidence="7">
    <location>
        <begin position="9"/>
        <end position="29"/>
    </location>
</feature>
<protein>
    <recommendedName>
        <fullName evidence="2">histidine kinase</fullName>
        <ecNumber evidence="2">2.7.13.3</ecNumber>
    </recommendedName>
</protein>
<keyword evidence="7" id="KW-0472">Membrane</keyword>
<accession>A0ABY6HXK6</accession>
<dbReference type="PRINTS" id="PR00344">
    <property type="entry name" value="BCTRLSENSOR"/>
</dbReference>
<dbReference type="CDD" id="cd16922">
    <property type="entry name" value="HATPase_EvgS-ArcB-TorS-like"/>
    <property type="match status" value="1"/>
</dbReference>
<dbReference type="InterPro" id="IPR003661">
    <property type="entry name" value="HisK_dim/P_dom"/>
</dbReference>
<feature type="domain" description="Histidine kinase" evidence="8">
    <location>
        <begin position="348"/>
        <end position="566"/>
    </location>
</feature>
<dbReference type="Gene3D" id="3.30.565.10">
    <property type="entry name" value="Histidine kinase-like ATPase, C-terminal domain"/>
    <property type="match status" value="1"/>
</dbReference>
<dbReference type="SUPFAM" id="SSF55874">
    <property type="entry name" value="ATPase domain of HSP90 chaperone/DNA topoisomerase II/histidine kinase"/>
    <property type="match status" value="1"/>
</dbReference>
<evidence type="ECO:0000256" key="6">
    <source>
        <dbReference type="SAM" id="Coils"/>
    </source>
</evidence>
<dbReference type="Proteomes" id="UP001208689">
    <property type="component" value="Chromosome"/>
</dbReference>
<evidence type="ECO:0000256" key="5">
    <source>
        <dbReference type="ARBA" id="ARBA00022777"/>
    </source>
</evidence>
<dbReference type="EC" id="2.7.13.3" evidence="2"/>
<organism evidence="9 10">
    <name type="scientific">Candidatus Lokiarchaeum ossiferum</name>
    <dbReference type="NCBI Taxonomy" id="2951803"/>
    <lineage>
        <taxon>Archaea</taxon>
        <taxon>Promethearchaeati</taxon>
        <taxon>Promethearchaeota</taxon>
        <taxon>Promethearchaeia</taxon>
        <taxon>Promethearchaeales</taxon>
        <taxon>Promethearchaeaceae</taxon>
        <taxon>Candidatus Lokiarchaeum</taxon>
    </lineage>
</organism>
<dbReference type="GO" id="GO:0004673">
    <property type="term" value="F:protein histidine kinase activity"/>
    <property type="evidence" value="ECO:0007669"/>
    <property type="project" value="UniProtKB-EC"/>
</dbReference>
<dbReference type="CDD" id="cd00082">
    <property type="entry name" value="HisKA"/>
    <property type="match status" value="1"/>
</dbReference>
<evidence type="ECO:0000256" key="4">
    <source>
        <dbReference type="ARBA" id="ARBA00022679"/>
    </source>
</evidence>
<keyword evidence="7" id="KW-0812">Transmembrane</keyword>
<dbReference type="Pfam" id="PF00512">
    <property type="entry name" value="HisKA"/>
    <property type="match status" value="1"/>
</dbReference>
<feature type="coiled-coil region" evidence="6">
    <location>
        <begin position="300"/>
        <end position="341"/>
    </location>
</feature>
<dbReference type="PANTHER" id="PTHR43047">
    <property type="entry name" value="TWO-COMPONENT HISTIDINE PROTEIN KINASE"/>
    <property type="match status" value="1"/>
</dbReference>
<sequence>MIKRYKKRIIIISIIILSVISTLIIASLISSLTPTSEENLEILVGQYDNPPKIFEDDNGKVVGLFPDLLEYVAEKEGWTIKYLKGSWTECLERLERKDIDIMVDVAYSDSRAEIYDFNNIEIFTNWGVVYGKEGSHIESLKDLEKKKVAVMKGSIHTDGEDGIKNVTQKLGINCTFIELENYDLVFEMLSEGGADAGIVNRLFGISKESEYNIKRTAIIFNPRKLMFAFPKGENKSDILISKIDEHLLLLKEDSDSFYFKVIDKYIYNQVYLNIPGWIIPTLISSIGLLVTFASASLLLKKAVDKRTDQLQHAHDNLERRVTKRTEELNEANIRLKELDRLKSMFLASMSHELRTPLNSIIGFSGWLLMDMEGELNEEQRTQLGMVKQSANHLLELINDILDISKIEAGKVDLEIEAFDLSVVLNTQLDSVLPLIREKELEIMREIPENLIIRCDKRRIKQIFVNLLANAIKFTDHGFIKVAVKPLNKTHLKISVLDSGIGMLTSDIHKLFIPFQQIDMSSTKKHEGTGLGLYLCKKLLNLLHGEIFVTSNFGQGSEFTFTIPLNYEEEVKK</sequence>
<dbReference type="EMBL" id="CP104013">
    <property type="protein sequence ID" value="UYP47284.1"/>
    <property type="molecule type" value="Genomic_DNA"/>
</dbReference>
<comment type="catalytic activity">
    <reaction evidence="1">
        <text>ATP + protein L-histidine = ADP + protein N-phospho-L-histidine.</text>
        <dbReference type="EC" id="2.7.13.3"/>
    </reaction>
</comment>
<reference evidence="9" key="1">
    <citation type="submission" date="2022-09" db="EMBL/GenBank/DDBJ databases">
        <title>Actin cytoskeleton and complex cell architecture in an #Asgard archaeon.</title>
        <authorList>
            <person name="Ponce Toledo R.I."/>
            <person name="Schleper C."/>
            <person name="Rodrigues Oliveira T."/>
            <person name="Wollweber F."/>
            <person name="Xu J."/>
            <person name="Rittmann S."/>
            <person name="Klingl A."/>
            <person name="Pilhofer M."/>
        </authorList>
    </citation>
    <scope>NUCLEOTIDE SEQUENCE</scope>
    <source>
        <strain evidence="9">B-35</strain>
    </source>
</reference>
<evidence type="ECO:0000313" key="9">
    <source>
        <dbReference type="EMBL" id="UYP47284.1"/>
    </source>
</evidence>
<evidence type="ECO:0000256" key="7">
    <source>
        <dbReference type="SAM" id="Phobius"/>
    </source>
</evidence>
<dbReference type="Pfam" id="PF02518">
    <property type="entry name" value="HATPase_c"/>
    <property type="match status" value="1"/>
</dbReference>
<keyword evidence="7" id="KW-1133">Transmembrane helix</keyword>
<keyword evidence="10" id="KW-1185">Reference proteome</keyword>
<dbReference type="PROSITE" id="PS50109">
    <property type="entry name" value="HIS_KIN"/>
    <property type="match status" value="1"/>
</dbReference>
<dbReference type="InterPro" id="IPR001638">
    <property type="entry name" value="Solute-binding_3/MltF_N"/>
</dbReference>
<keyword evidence="3" id="KW-0597">Phosphoprotein</keyword>